<accession>M0MH10</accession>
<dbReference type="Pfam" id="PF04434">
    <property type="entry name" value="SWIM"/>
    <property type="match status" value="1"/>
</dbReference>
<name>M0MH10_9EURY</name>
<keyword evidence="1" id="KW-0479">Metal-binding</keyword>
<dbReference type="RefSeq" id="WP_006078436.1">
    <property type="nucleotide sequence ID" value="NZ_AOMD01000028.1"/>
</dbReference>
<proteinExistence type="predicted"/>
<dbReference type="InterPro" id="IPR007527">
    <property type="entry name" value="Znf_SWIM"/>
</dbReference>
<dbReference type="PATRIC" id="fig|1227455.4.peg.2639"/>
<evidence type="ECO:0000256" key="1">
    <source>
        <dbReference type="PROSITE-ProRule" id="PRU00325"/>
    </source>
</evidence>
<keyword evidence="4" id="KW-1185">Reference proteome</keyword>
<dbReference type="GO" id="GO:0008270">
    <property type="term" value="F:zinc ion binding"/>
    <property type="evidence" value="ECO:0007669"/>
    <property type="project" value="UniProtKB-KW"/>
</dbReference>
<evidence type="ECO:0000259" key="2">
    <source>
        <dbReference type="PROSITE" id="PS50966"/>
    </source>
</evidence>
<dbReference type="EMBL" id="AOMD01000028">
    <property type="protein sequence ID" value="EMA43715.1"/>
    <property type="molecule type" value="Genomic_DNA"/>
</dbReference>
<keyword evidence="1" id="KW-0862">Zinc</keyword>
<sequence length="212" mass="23212">MTHTRNTPVSRKQSLAPDLDGMADRAARAWRERMAVDPLDGGRYVVESASGATYVVSLPNSRCSCPDHSIRGERCKHLRRVAIEVTEGRIPPPGFRAADCLACGRETFVPDAIRLPLCFTCGFEPGDRVRDRETGDLLTVVAVTDRRADEVEITATDSTVAAHPTNRAYDSAEPVVEAVYPGSERRYSFPRSRLVRRPRAVSVGDSSPTVTG</sequence>
<comment type="caution">
    <text evidence="3">The sequence shown here is derived from an EMBL/GenBank/DDBJ whole genome shotgun (WGS) entry which is preliminary data.</text>
</comment>
<dbReference type="Proteomes" id="UP000011669">
    <property type="component" value="Unassembled WGS sequence"/>
</dbReference>
<organism evidence="3 4">
    <name type="scientific">Halococcus saccharolyticus DSM 5350</name>
    <dbReference type="NCBI Taxonomy" id="1227455"/>
    <lineage>
        <taxon>Archaea</taxon>
        <taxon>Methanobacteriati</taxon>
        <taxon>Methanobacteriota</taxon>
        <taxon>Stenosarchaea group</taxon>
        <taxon>Halobacteria</taxon>
        <taxon>Halobacteriales</taxon>
        <taxon>Halococcaceae</taxon>
        <taxon>Halococcus</taxon>
    </lineage>
</organism>
<dbReference type="PROSITE" id="PS50966">
    <property type="entry name" value="ZF_SWIM"/>
    <property type="match status" value="1"/>
</dbReference>
<dbReference type="AlphaFoldDB" id="M0MH10"/>
<keyword evidence="1" id="KW-0863">Zinc-finger</keyword>
<gene>
    <name evidence="3" type="ORF">C449_12887</name>
</gene>
<evidence type="ECO:0000313" key="3">
    <source>
        <dbReference type="EMBL" id="EMA43715.1"/>
    </source>
</evidence>
<protein>
    <recommendedName>
        <fullName evidence="2">SWIM-type domain-containing protein</fullName>
    </recommendedName>
</protein>
<dbReference type="InParanoid" id="M0MH10"/>
<reference evidence="3 4" key="1">
    <citation type="journal article" date="2014" name="PLoS Genet.">
        <title>Phylogenetically driven sequencing of extremely halophilic archaea reveals strategies for static and dynamic osmo-response.</title>
        <authorList>
            <person name="Becker E.A."/>
            <person name="Seitzer P.M."/>
            <person name="Tritt A."/>
            <person name="Larsen D."/>
            <person name="Krusor M."/>
            <person name="Yao A.I."/>
            <person name="Wu D."/>
            <person name="Madern D."/>
            <person name="Eisen J.A."/>
            <person name="Darling A.E."/>
            <person name="Facciotti M.T."/>
        </authorList>
    </citation>
    <scope>NUCLEOTIDE SEQUENCE [LARGE SCALE GENOMIC DNA]</scope>
    <source>
        <strain evidence="3 4">DSM 5350</strain>
    </source>
</reference>
<dbReference type="OrthoDB" id="166762at2157"/>
<evidence type="ECO:0000313" key="4">
    <source>
        <dbReference type="Proteomes" id="UP000011669"/>
    </source>
</evidence>
<dbReference type="STRING" id="1227455.C449_12887"/>
<feature type="domain" description="SWIM-type" evidence="2">
    <location>
        <begin position="54"/>
        <end position="86"/>
    </location>
</feature>